<dbReference type="Proteomes" id="UP000182229">
    <property type="component" value="Unassembled WGS sequence"/>
</dbReference>
<dbReference type="SUPFAM" id="SSF51197">
    <property type="entry name" value="Clavaminate synthase-like"/>
    <property type="match status" value="1"/>
</dbReference>
<feature type="domain" description="JmjC" evidence="1">
    <location>
        <begin position="88"/>
        <end position="253"/>
    </location>
</feature>
<dbReference type="InterPro" id="IPR003347">
    <property type="entry name" value="JmjC_dom"/>
</dbReference>
<dbReference type="STRING" id="83449.BON30_08015"/>
<comment type="caution">
    <text evidence="2">The sequence shown here is derived from an EMBL/GenBank/DDBJ whole genome shotgun (WGS) entry which is preliminary data.</text>
</comment>
<sequence length="300" mass="35220">MASPVVSVSRVQRLPKKIFERDFLARVPLVLTDALSHWPALRTWSWELLRERCGERRVRVEVYEDGNRASMWAYRDMTLANYLDVMNGEEHRKYYLAERPLHEVFPELLGDLGDLVLVESERLLKQVTFMGRDSFSTLHYHPRDEALTVQVLGTKRFLLYPPWQTELLYPYPWYSPRSNFSSLPLDGTLPRERYPRFDEATPLEVVLRPGEMIYIPVGWWHSVEGEGQTLTLTSFWRSALQHWLGAPFGWRDAFNLPVMETLRLMDRSARKLGLQKPAYRLAEKLGLIDDAGKMTTYEEW</sequence>
<gene>
    <name evidence="2" type="ORF">BON30_08015</name>
</gene>
<dbReference type="EMBL" id="MPIN01000002">
    <property type="protein sequence ID" value="OJH40862.1"/>
    <property type="molecule type" value="Genomic_DNA"/>
</dbReference>
<evidence type="ECO:0000313" key="3">
    <source>
        <dbReference type="Proteomes" id="UP000182229"/>
    </source>
</evidence>
<dbReference type="RefSeq" id="WP_071897301.1">
    <property type="nucleotide sequence ID" value="NZ_MPIN01000002.1"/>
</dbReference>
<dbReference type="Gene3D" id="2.60.120.650">
    <property type="entry name" value="Cupin"/>
    <property type="match status" value="1"/>
</dbReference>
<dbReference type="AlphaFoldDB" id="A0A1L9BF19"/>
<name>A0A1L9BF19_9BACT</name>
<reference evidence="2 3" key="2">
    <citation type="submission" date="2016-12" db="EMBL/GenBank/DDBJ databases">
        <title>Draft Genome Sequence of Cystobacter ferrugineus Strain Cbfe23.</title>
        <authorList>
            <person name="Akbar S."/>
            <person name="Dowd S.E."/>
            <person name="Stevens D.C."/>
        </authorList>
    </citation>
    <scope>NUCLEOTIDE SEQUENCE [LARGE SCALE GENOMIC DNA]</scope>
    <source>
        <strain evidence="2 3">Cbfe23</strain>
    </source>
</reference>
<dbReference type="SMART" id="SM00558">
    <property type="entry name" value="JmjC"/>
    <property type="match status" value="1"/>
</dbReference>
<evidence type="ECO:0000313" key="2">
    <source>
        <dbReference type="EMBL" id="OJH40862.1"/>
    </source>
</evidence>
<dbReference type="PROSITE" id="PS51184">
    <property type="entry name" value="JMJC"/>
    <property type="match status" value="1"/>
</dbReference>
<organism evidence="2 3">
    <name type="scientific">Cystobacter ferrugineus</name>
    <dbReference type="NCBI Taxonomy" id="83449"/>
    <lineage>
        <taxon>Bacteria</taxon>
        <taxon>Pseudomonadati</taxon>
        <taxon>Myxococcota</taxon>
        <taxon>Myxococcia</taxon>
        <taxon>Myxococcales</taxon>
        <taxon>Cystobacterineae</taxon>
        <taxon>Archangiaceae</taxon>
        <taxon>Cystobacter</taxon>
    </lineage>
</organism>
<dbReference type="PANTHER" id="PTHR12461:SF105">
    <property type="entry name" value="HYPOXIA-INDUCIBLE FACTOR 1-ALPHA INHIBITOR"/>
    <property type="match status" value="1"/>
</dbReference>
<dbReference type="InterPro" id="IPR041667">
    <property type="entry name" value="Cupin_8"/>
</dbReference>
<accession>A0A1L9BF19</accession>
<protein>
    <recommendedName>
        <fullName evidence="1">JmjC domain-containing protein</fullName>
    </recommendedName>
</protein>
<keyword evidence="3" id="KW-1185">Reference proteome</keyword>
<dbReference type="Pfam" id="PF13621">
    <property type="entry name" value="Cupin_8"/>
    <property type="match status" value="1"/>
</dbReference>
<proteinExistence type="predicted"/>
<evidence type="ECO:0000259" key="1">
    <source>
        <dbReference type="PROSITE" id="PS51184"/>
    </source>
</evidence>
<reference evidence="3" key="1">
    <citation type="submission" date="2016-11" db="EMBL/GenBank/DDBJ databases">
        <authorList>
            <person name="Shukria A."/>
            <person name="Stevens D.C."/>
        </authorList>
    </citation>
    <scope>NUCLEOTIDE SEQUENCE [LARGE SCALE GENOMIC DNA]</scope>
    <source>
        <strain evidence="3">Cbfe23</strain>
    </source>
</reference>
<dbReference type="PANTHER" id="PTHR12461">
    <property type="entry name" value="HYPOXIA-INDUCIBLE FACTOR 1 ALPHA INHIBITOR-RELATED"/>
    <property type="match status" value="1"/>
</dbReference>